<feature type="region of interest" description="Disordered" evidence="3">
    <location>
        <begin position="951"/>
        <end position="984"/>
    </location>
</feature>
<dbReference type="InterPro" id="IPR027417">
    <property type="entry name" value="P-loop_NTPase"/>
</dbReference>
<dbReference type="Pfam" id="PF00196">
    <property type="entry name" value="GerE"/>
    <property type="match status" value="1"/>
</dbReference>
<dbReference type="PROSITE" id="PS00622">
    <property type="entry name" value="HTH_LUXR_1"/>
    <property type="match status" value="1"/>
</dbReference>
<evidence type="ECO:0000313" key="6">
    <source>
        <dbReference type="Proteomes" id="UP000306628"/>
    </source>
</evidence>
<dbReference type="Gene3D" id="1.10.10.10">
    <property type="entry name" value="Winged helix-like DNA-binding domain superfamily/Winged helix DNA-binding domain"/>
    <property type="match status" value="1"/>
</dbReference>
<evidence type="ECO:0000313" key="5">
    <source>
        <dbReference type="EMBL" id="TMR22418.1"/>
    </source>
</evidence>
<comment type="caution">
    <text evidence="5">The sequence shown here is derived from an EMBL/GenBank/DDBJ whole genome shotgun (WGS) entry which is preliminary data.</text>
</comment>
<dbReference type="OrthoDB" id="5476461at2"/>
<dbReference type="CDD" id="cd06170">
    <property type="entry name" value="LuxR_C_like"/>
    <property type="match status" value="1"/>
</dbReference>
<organism evidence="5 6">
    <name type="scientific">Nonomuraea zeae</name>
    <dbReference type="NCBI Taxonomy" id="1642303"/>
    <lineage>
        <taxon>Bacteria</taxon>
        <taxon>Bacillati</taxon>
        <taxon>Actinomycetota</taxon>
        <taxon>Actinomycetes</taxon>
        <taxon>Streptosporangiales</taxon>
        <taxon>Streptosporangiaceae</taxon>
        <taxon>Nonomuraea</taxon>
    </lineage>
</organism>
<dbReference type="PROSITE" id="PS50043">
    <property type="entry name" value="HTH_LUXR_2"/>
    <property type="match status" value="1"/>
</dbReference>
<keyword evidence="6" id="KW-1185">Reference proteome</keyword>
<dbReference type="GO" id="GO:0003677">
    <property type="term" value="F:DNA binding"/>
    <property type="evidence" value="ECO:0007669"/>
    <property type="project" value="InterPro"/>
</dbReference>
<dbReference type="GO" id="GO:0005737">
    <property type="term" value="C:cytoplasm"/>
    <property type="evidence" value="ECO:0007669"/>
    <property type="project" value="TreeGrafter"/>
</dbReference>
<gene>
    <name evidence="5" type="ORF">ETD85_49540</name>
</gene>
<keyword evidence="1" id="KW-0547">Nucleotide-binding</keyword>
<feature type="domain" description="HTH luxR-type" evidence="4">
    <location>
        <begin position="889"/>
        <end position="954"/>
    </location>
</feature>
<dbReference type="GO" id="GO:0004016">
    <property type="term" value="F:adenylate cyclase activity"/>
    <property type="evidence" value="ECO:0007669"/>
    <property type="project" value="TreeGrafter"/>
</dbReference>
<dbReference type="RefSeq" id="WP_138696820.1">
    <property type="nucleotide sequence ID" value="NZ_JBHSAZ010000076.1"/>
</dbReference>
<dbReference type="PANTHER" id="PTHR16305">
    <property type="entry name" value="TESTICULAR SOLUBLE ADENYLYL CYCLASE"/>
    <property type="match status" value="1"/>
</dbReference>
<proteinExistence type="predicted"/>
<dbReference type="InterPro" id="IPR036388">
    <property type="entry name" value="WH-like_DNA-bd_sf"/>
</dbReference>
<dbReference type="GO" id="GO:0005524">
    <property type="term" value="F:ATP binding"/>
    <property type="evidence" value="ECO:0007669"/>
    <property type="project" value="UniProtKB-KW"/>
</dbReference>
<dbReference type="GO" id="GO:0006355">
    <property type="term" value="P:regulation of DNA-templated transcription"/>
    <property type="evidence" value="ECO:0007669"/>
    <property type="project" value="InterPro"/>
</dbReference>
<dbReference type="AlphaFoldDB" id="A0A5S4FP18"/>
<dbReference type="SMART" id="SM00421">
    <property type="entry name" value="HTH_LUXR"/>
    <property type="match status" value="1"/>
</dbReference>
<dbReference type="InterPro" id="IPR041664">
    <property type="entry name" value="AAA_16"/>
</dbReference>
<evidence type="ECO:0000259" key="4">
    <source>
        <dbReference type="PROSITE" id="PS50043"/>
    </source>
</evidence>
<accession>A0A5S4FP18</accession>
<name>A0A5S4FP18_9ACTN</name>
<dbReference type="PANTHER" id="PTHR16305:SF35">
    <property type="entry name" value="TRANSCRIPTIONAL ACTIVATOR DOMAIN"/>
    <property type="match status" value="1"/>
</dbReference>
<evidence type="ECO:0000256" key="1">
    <source>
        <dbReference type="ARBA" id="ARBA00022741"/>
    </source>
</evidence>
<dbReference type="SUPFAM" id="SSF46894">
    <property type="entry name" value="C-terminal effector domain of the bipartite response regulators"/>
    <property type="match status" value="1"/>
</dbReference>
<evidence type="ECO:0000256" key="2">
    <source>
        <dbReference type="ARBA" id="ARBA00022840"/>
    </source>
</evidence>
<sequence>MAERAISPVLVGREEELDRLVAAVSRPPAVVVLEGEAGIGKSRLLAEMASRPELAGRLLLGGGARRIREPFPLGPLVEALRGTGEPLARAELSPVAGALRGLLPELAAVLPPALEPLDDRAAERHRLFRALIEVLGALGPVVLVVEDLHWADEQTVEFLAYALAVLPAPMSVVLTYRGEEAGALVREATGRPADAVLHEHILLRPLDAAQTGELAAAILGEAGVTADFGAHLHELSSGLPLAVQELMALLRQRGALIRLRSGRWARKAVAELDVPPGVRDSVRERVARLPGTARAVAEAAAVLQVPVRLEALAQVSGLPKAEAVAGVDELLVSGLLAEQAGSVAFRHVLTAQAVYGGIPLGRRQELHARAALAVRAVEPVPLGQEAHHLRQAGRLTDWVEAADRAAEQATQLGDDAEAVRILEDVLREAPLAPERRGLLAVRLGWAAAQVLHPPAVIDLLSRALESEQPGPLRGQLHFLIGLLQERLGGDSGEQRRTFAAAVDDLGDRPALAVWVMASLGRPMDANVPLAEHLVWLDRALDSVPAMGDPVEEVFVLGKIATSLAGYGDPRWVELTEEVRRRTGGRPQHRQEVGAYRSIAENATFAGAYVAAEQLLGAAIRGAEGEESSREPLARCRLVAVLLACCRGDWDGLEQDTALLLDEYSGRPFDRLSAETVSACLALARGELDTARRELPDVAGRALDLGTYELLPLSAAGLLRLSTASGEAEAALAATAAAVAVWETKGLWPLAVRALPALAEALAAAGRRDEGAALVDRLSARLGGLDAPMAPAALAHARGHLAPERSLAAADHFLAAADGYDLLGAPYEAGQARELAAGRLFAAGDPRGEEPLQAAITAFRELGARWDLDRAAQLARRHGVTVRGRYPGGPQGYGADLSPREREIAEMAAAGLTNREIGQQLFVSPRTVEKHLGAALRKLGLRSRVALGAHLGTEHRGTPPGAHLGVEHPRSAPPAAEPPNGVSYP</sequence>
<protein>
    <submittedName>
        <fullName evidence="5">LuxR family transcriptional regulator</fullName>
    </submittedName>
</protein>
<dbReference type="EMBL" id="VCKX01000276">
    <property type="protein sequence ID" value="TMR22418.1"/>
    <property type="molecule type" value="Genomic_DNA"/>
</dbReference>
<dbReference type="SUPFAM" id="SSF52540">
    <property type="entry name" value="P-loop containing nucleoside triphosphate hydrolases"/>
    <property type="match status" value="1"/>
</dbReference>
<keyword evidence="2" id="KW-0067">ATP-binding</keyword>
<evidence type="ECO:0000256" key="3">
    <source>
        <dbReference type="SAM" id="MobiDB-lite"/>
    </source>
</evidence>
<dbReference type="Pfam" id="PF13191">
    <property type="entry name" value="AAA_16"/>
    <property type="match status" value="1"/>
</dbReference>
<dbReference type="PRINTS" id="PR00038">
    <property type="entry name" value="HTHLUXR"/>
</dbReference>
<dbReference type="InterPro" id="IPR000792">
    <property type="entry name" value="Tscrpt_reg_LuxR_C"/>
</dbReference>
<dbReference type="InterPro" id="IPR016032">
    <property type="entry name" value="Sig_transdc_resp-reg_C-effctor"/>
</dbReference>
<dbReference type="Proteomes" id="UP000306628">
    <property type="component" value="Unassembled WGS sequence"/>
</dbReference>
<reference evidence="5 6" key="1">
    <citation type="submission" date="2019-05" db="EMBL/GenBank/DDBJ databases">
        <title>Draft genome sequence of Nonomuraea zeae DSM 100528.</title>
        <authorList>
            <person name="Saricaoglu S."/>
            <person name="Isik K."/>
        </authorList>
    </citation>
    <scope>NUCLEOTIDE SEQUENCE [LARGE SCALE GENOMIC DNA]</scope>
    <source>
        <strain evidence="5 6">DSM 100528</strain>
    </source>
</reference>